<organism evidence="1 2">
    <name type="scientific">Lachnotalea glycerini</name>
    <dbReference type="NCBI Taxonomy" id="1763509"/>
    <lineage>
        <taxon>Bacteria</taxon>
        <taxon>Bacillati</taxon>
        <taxon>Bacillota</taxon>
        <taxon>Clostridia</taxon>
        <taxon>Lachnospirales</taxon>
        <taxon>Lachnospiraceae</taxon>
        <taxon>Lachnotalea</taxon>
    </lineage>
</organism>
<comment type="caution">
    <text evidence="1">The sequence shown here is derived from an EMBL/GenBank/DDBJ whole genome shotgun (WGS) entry which is preliminary data.</text>
</comment>
<sequence>MKINISMELPIKAIPIDKHYDLELKEYDVTDIRMGQSHTSIFLDGQSNIFNSVHFRFELHGKPIDIYSSGAFNSYRRFYLPFICYGEEK</sequence>
<evidence type="ECO:0000313" key="2">
    <source>
        <dbReference type="Proteomes" id="UP000247523"/>
    </source>
</evidence>
<name>A0A318EUD9_9FIRM</name>
<dbReference type="AlphaFoldDB" id="A0A318EUD9"/>
<reference evidence="1 2" key="1">
    <citation type="submission" date="2018-05" db="EMBL/GenBank/DDBJ databases">
        <title>Genomic Encyclopedia of Type Strains, Phase IV (KMG-IV): sequencing the most valuable type-strain genomes for metagenomic binning, comparative biology and taxonomic classification.</title>
        <authorList>
            <person name="Goeker M."/>
        </authorList>
    </citation>
    <scope>NUCLEOTIDE SEQUENCE [LARGE SCALE GENOMIC DNA]</scope>
    <source>
        <strain evidence="1 2">DSM 28816</strain>
    </source>
</reference>
<gene>
    <name evidence="1" type="ORF">C8E03_108121</name>
</gene>
<accession>A0A318EUD9</accession>
<dbReference type="Proteomes" id="UP000247523">
    <property type="component" value="Unassembled WGS sequence"/>
</dbReference>
<proteinExistence type="predicted"/>
<evidence type="ECO:0000313" key="1">
    <source>
        <dbReference type="EMBL" id="PXV88394.1"/>
    </source>
</evidence>
<protein>
    <submittedName>
        <fullName evidence="1">Uncharacterized protein</fullName>
    </submittedName>
</protein>
<dbReference type="EMBL" id="QICS01000008">
    <property type="protein sequence ID" value="PXV88394.1"/>
    <property type="molecule type" value="Genomic_DNA"/>
</dbReference>
<dbReference type="RefSeq" id="WP_110291393.1">
    <property type="nucleotide sequence ID" value="NZ_QICS01000008.1"/>
</dbReference>